<comment type="similarity">
    <text evidence="1">Belongs to the type-I restriction system S methylase family.</text>
</comment>
<feature type="domain" description="Type I restriction modification DNA specificity" evidence="5">
    <location>
        <begin position="440"/>
        <end position="557"/>
    </location>
</feature>
<proteinExistence type="inferred from homology"/>
<evidence type="ECO:0000313" key="7">
    <source>
        <dbReference type="Proteomes" id="UP000295380"/>
    </source>
</evidence>
<evidence type="ECO:0000256" key="2">
    <source>
        <dbReference type="ARBA" id="ARBA00022747"/>
    </source>
</evidence>
<dbReference type="InterPro" id="IPR051212">
    <property type="entry name" value="Type-I_RE_S_subunit"/>
</dbReference>
<dbReference type="Proteomes" id="UP000295380">
    <property type="component" value="Unassembled WGS sequence"/>
</dbReference>
<dbReference type="SUPFAM" id="SSF116734">
    <property type="entry name" value="DNA methylase specificity domain"/>
    <property type="match status" value="2"/>
</dbReference>
<keyword evidence="4" id="KW-0175">Coiled coil</keyword>
<organism evidence="6 7">
    <name type="scientific">Chromohalobacter marismortui</name>
    <dbReference type="NCBI Taxonomy" id="42055"/>
    <lineage>
        <taxon>Bacteria</taxon>
        <taxon>Pseudomonadati</taxon>
        <taxon>Pseudomonadota</taxon>
        <taxon>Gammaproteobacteria</taxon>
        <taxon>Oceanospirillales</taxon>
        <taxon>Halomonadaceae</taxon>
        <taxon>Chromohalobacter</taxon>
    </lineage>
</organism>
<dbReference type="EMBL" id="SOBR01000002">
    <property type="protein sequence ID" value="TDU23534.1"/>
    <property type="molecule type" value="Genomic_DNA"/>
</dbReference>
<dbReference type="CDD" id="cd17285">
    <property type="entry name" value="RMtype1_S_Csp16704I_TRD2-CR2_like"/>
    <property type="match status" value="1"/>
</dbReference>
<dbReference type="InterPro" id="IPR044946">
    <property type="entry name" value="Restrct_endonuc_typeI_TRD_sf"/>
</dbReference>
<dbReference type="RefSeq" id="WP_133694606.1">
    <property type="nucleotide sequence ID" value="NZ_SOBR01000002.1"/>
</dbReference>
<keyword evidence="7" id="KW-1185">Reference proteome</keyword>
<dbReference type="PANTHER" id="PTHR43140">
    <property type="entry name" value="TYPE-1 RESTRICTION ENZYME ECOKI SPECIFICITY PROTEIN"/>
    <property type="match status" value="1"/>
</dbReference>
<evidence type="ECO:0000256" key="4">
    <source>
        <dbReference type="SAM" id="Coils"/>
    </source>
</evidence>
<dbReference type="CDD" id="cd17246">
    <property type="entry name" value="RMtype1_S_SonII-TRD2-CR2_like"/>
    <property type="match status" value="1"/>
</dbReference>
<evidence type="ECO:0000259" key="5">
    <source>
        <dbReference type="Pfam" id="PF01420"/>
    </source>
</evidence>
<dbReference type="Gene3D" id="3.90.220.20">
    <property type="entry name" value="DNA methylase specificity domains"/>
    <property type="match status" value="2"/>
</dbReference>
<keyword evidence="2" id="KW-0680">Restriction system</keyword>
<keyword evidence="3" id="KW-0238">DNA-binding</keyword>
<reference evidence="6 7" key="1">
    <citation type="submission" date="2019-03" db="EMBL/GenBank/DDBJ databases">
        <title>Genomic Encyclopedia of Type Strains, Phase IV (KMG-IV): sequencing the most valuable type-strain genomes for metagenomic binning, comparative biology and taxonomic classification.</title>
        <authorList>
            <person name="Goeker M."/>
        </authorList>
    </citation>
    <scope>NUCLEOTIDE SEQUENCE [LARGE SCALE GENOMIC DNA]</scope>
    <source>
        <strain evidence="6 7">DSM 6770</strain>
    </source>
</reference>
<evidence type="ECO:0000313" key="6">
    <source>
        <dbReference type="EMBL" id="TDU23534.1"/>
    </source>
</evidence>
<feature type="coiled-coil region" evidence="4">
    <location>
        <begin position="251"/>
        <end position="278"/>
    </location>
</feature>
<comment type="caution">
    <text evidence="6">The sequence shown here is derived from an EMBL/GenBank/DDBJ whole genome shotgun (WGS) entry which is preliminary data.</text>
</comment>
<name>A0A4R7NRC7_9GAMM</name>
<dbReference type="GO" id="GO:0003677">
    <property type="term" value="F:DNA binding"/>
    <property type="evidence" value="ECO:0007669"/>
    <property type="project" value="UniProtKB-KW"/>
</dbReference>
<sequence>MSAQQLITDHLDLWTGAVTHKSGSGRSASGKNGKIELTGIKKLRELILELAVRGKLVEQDPSDEPASVLLERIAEEKTRLVKEGKIKKPKKLPHVSEKDKYFQTPKKWEWVRLGNLFNSIMSGGTPNKSNPEFWGGKIPWASVKDLGKSKNIEKTIDYITAEGLKAGSKLADSGDILICTRMGLGKVAICSRPVAINQDIKAVKLSSGTSIDFFLIAYKALDIIGTGTTVSGITQDKLLNYVIGLPPLEEQHRIVKKVDELMALCDQLEQEVSDQLKAHEVLVDTLLDALTRSSDATELAENWARVSEHFDTLFTTEASIDKLKKTILQLAVMGRLVEQDPNDEPASALLDEILAERDRLKREEGMKTKASGAVNTEEAYLTIPRSWVWVRLGNTAKFIDYRGKTPKKLGSGKRLITAKNIRKGYIDKDPEEFISEPYYHTWMTRGFPRVGDTLFTPEAPLGNAANVDLEEEFALAQRAICFQWHVKEISPFMLMQILALPFQEQLIFNATGMTANGIKAAKLKEIPVVLPPLEEQKSIVEKVDELMALCDRLKARLSEAGETRYQLAETVVEQAVS</sequence>
<dbReference type="InterPro" id="IPR000055">
    <property type="entry name" value="Restrct_endonuc_typeI_TRD"/>
</dbReference>
<accession>A0A4R7NRC7</accession>
<protein>
    <submittedName>
        <fullName evidence="6">Type I restriction enzyme S subunit</fullName>
    </submittedName>
</protein>
<dbReference type="PANTHER" id="PTHR43140:SF1">
    <property type="entry name" value="TYPE I RESTRICTION ENZYME ECOKI SPECIFICITY SUBUNIT"/>
    <property type="match status" value="1"/>
</dbReference>
<gene>
    <name evidence="6" type="ORF">C8E00_10221</name>
</gene>
<dbReference type="OrthoDB" id="398435at2"/>
<dbReference type="Pfam" id="PF01420">
    <property type="entry name" value="Methylase_S"/>
    <property type="match status" value="2"/>
</dbReference>
<dbReference type="AlphaFoldDB" id="A0A4R7NRC7"/>
<evidence type="ECO:0000256" key="3">
    <source>
        <dbReference type="ARBA" id="ARBA00023125"/>
    </source>
</evidence>
<dbReference type="GO" id="GO:0009307">
    <property type="term" value="P:DNA restriction-modification system"/>
    <property type="evidence" value="ECO:0007669"/>
    <property type="project" value="UniProtKB-KW"/>
</dbReference>
<evidence type="ECO:0000256" key="1">
    <source>
        <dbReference type="ARBA" id="ARBA00010923"/>
    </source>
</evidence>
<feature type="domain" description="Type I restriction modification DNA specificity" evidence="5">
    <location>
        <begin position="105"/>
        <end position="277"/>
    </location>
</feature>